<dbReference type="Proteomes" id="UP000322244">
    <property type="component" value="Unassembled WGS sequence"/>
</dbReference>
<gene>
    <name evidence="1" type="ORF">FOY51_03640</name>
</gene>
<dbReference type="AlphaFoldDB" id="A0A5A7SGP7"/>
<comment type="caution">
    <text evidence="1">The sequence shown here is derived from an EMBL/GenBank/DDBJ whole genome shotgun (WGS) entry which is preliminary data.</text>
</comment>
<sequence length="199" mass="22014">MPSAQYCCVVAHRNRVDPFGEITAEPYRGAWMGNRGGAIDVGSHRRQWASKAWIYCHLKFKTRTTVFRDPSRKYTELFFFDEAVALTAGHRPCGQCQHDRLAEFKIATLGRRASVGDIDDVLHRERRGDRDITSIGSLPSGTFVDVDGPTLLLDGRALRWSPNGYVQLAAPGADTTVPVLTPALIRTALARGFVPTVSE</sequence>
<keyword evidence="2" id="KW-1185">Reference proteome</keyword>
<dbReference type="RefSeq" id="WP_149428791.1">
    <property type="nucleotide sequence ID" value="NZ_VLNY01000001.1"/>
</dbReference>
<evidence type="ECO:0008006" key="3">
    <source>
        <dbReference type="Google" id="ProtNLM"/>
    </source>
</evidence>
<organism evidence="1 2">
    <name type="scientific">Antrihabitans cavernicola</name>
    <dbReference type="NCBI Taxonomy" id="2495913"/>
    <lineage>
        <taxon>Bacteria</taxon>
        <taxon>Bacillati</taxon>
        <taxon>Actinomycetota</taxon>
        <taxon>Actinomycetes</taxon>
        <taxon>Mycobacteriales</taxon>
        <taxon>Nocardiaceae</taxon>
        <taxon>Antrihabitans</taxon>
    </lineage>
</organism>
<accession>A0A5A7SGP7</accession>
<dbReference type="OrthoDB" id="894286at2"/>
<proteinExistence type="predicted"/>
<reference evidence="1 2" key="1">
    <citation type="submission" date="2019-07" db="EMBL/GenBank/DDBJ databases">
        <title>Rhodococcus cavernicolus sp. nov., isolated from a cave.</title>
        <authorList>
            <person name="Lee S.D."/>
        </authorList>
    </citation>
    <scope>NUCLEOTIDE SEQUENCE [LARGE SCALE GENOMIC DNA]</scope>
    <source>
        <strain evidence="1 2">C1-24</strain>
    </source>
</reference>
<dbReference type="EMBL" id="VLNY01000001">
    <property type="protein sequence ID" value="KAA0025016.1"/>
    <property type="molecule type" value="Genomic_DNA"/>
</dbReference>
<name>A0A5A7SGP7_9NOCA</name>
<evidence type="ECO:0000313" key="2">
    <source>
        <dbReference type="Proteomes" id="UP000322244"/>
    </source>
</evidence>
<protein>
    <recommendedName>
        <fullName evidence="3">Ada DNA repair metal-binding domain-containing protein</fullName>
    </recommendedName>
</protein>
<evidence type="ECO:0000313" key="1">
    <source>
        <dbReference type="EMBL" id="KAA0025016.1"/>
    </source>
</evidence>